<organism evidence="1 2">
    <name type="scientific">Stylosanthes scabra</name>
    <dbReference type="NCBI Taxonomy" id="79078"/>
    <lineage>
        <taxon>Eukaryota</taxon>
        <taxon>Viridiplantae</taxon>
        <taxon>Streptophyta</taxon>
        <taxon>Embryophyta</taxon>
        <taxon>Tracheophyta</taxon>
        <taxon>Spermatophyta</taxon>
        <taxon>Magnoliopsida</taxon>
        <taxon>eudicotyledons</taxon>
        <taxon>Gunneridae</taxon>
        <taxon>Pentapetalae</taxon>
        <taxon>rosids</taxon>
        <taxon>fabids</taxon>
        <taxon>Fabales</taxon>
        <taxon>Fabaceae</taxon>
        <taxon>Papilionoideae</taxon>
        <taxon>50 kb inversion clade</taxon>
        <taxon>dalbergioids sensu lato</taxon>
        <taxon>Dalbergieae</taxon>
        <taxon>Pterocarpus clade</taxon>
        <taxon>Stylosanthes</taxon>
    </lineage>
</organism>
<protein>
    <submittedName>
        <fullName evidence="1">Uncharacterized protein</fullName>
    </submittedName>
</protein>
<dbReference type="Proteomes" id="UP001341840">
    <property type="component" value="Unassembled WGS sequence"/>
</dbReference>
<feature type="non-terminal residue" evidence="1">
    <location>
        <position position="124"/>
    </location>
</feature>
<accession>A0ABU6VG63</accession>
<sequence length="124" mass="13600">MAENGGKHHGTTTTTTTTISFNDRNKVAEATPSSPLTPFPFFSQEYLSLSKIWFLSLFWRTSGNNNDFLSLSPPSMTTTAVYKLIGPPFLRPLLLSHRLCVSLCLNPHPHPSMFGTVTAMAPSA</sequence>
<comment type="caution">
    <text evidence="1">The sequence shown here is derived from an EMBL/GenBank/DDBJ whole genome shotgun (WGS) entry which is preliminary data.</text>
</comment>
<name>A0ABU6VG63_9FABA</name>
<reference evidence="1 2" key="1">
    <citation type="journal article" date="2023" name="Plants (Basel)">
        <title>Bridging the Gap: Combining Genomics and Transcriptomics Approaches to Understand Stylosanthes scabra, an Orphan Legume from the Brazilian Caatinga.</title>
        <authorList>
            <person name="Ferreira-Neto J.R.C."/>
            <person name="da Silva M.D."/>
            <person name="Binneck E."/>
            <person name="de Melo N.F."/>
            <person name="da Silva R.H."/>
            <person name="de Melo A.L.T.M."/>
            <person name="Pandolfi V."/>
            <person name="Bustamante F.O."/>
            <person name="Brasileiro-Vidal A.C."/>
            <person name="Benko-Iseppon A.M."/>
        </authorList>
    </citation>
    <scope>NUCLEOTIDE SEQUENCE [LARGE SCALE GENOMIC DNA]</scope>
    <source>
        <tissue evidence="1">Leaves</tissue>
    </source>
</reference>
<keyword evidence="2" id="KW-1185">Reference proteome</keyword>
<dbReference type="EMBL" id="JASCZI010151269">
    <property type="protein sequence ID" value="MED6171568.1"/>
    <property type="molecule type" value="Genomic_DNA"/>
</dbReference>
<evidence type="ECO:0000313" key="2">
    <source>
        <dbReference type="Proteomes" id="UP001341840"/>
    </source>
</evidence>
<evidence type="ECO:0000313" key="1">
    <source>
        <dbReference type="EMBL" id="MED6171568.1"/>
    </source>
</evidence>
<gene>
    <name evidence="1" type="ORF">PIB30_041864</name>
</gene>
<proteinExistence type="predicted"/>